<evidence type="ECO:0000313" key="9">
    <source>
        <dbReference type="EMBL" id="MDS1272089.1"/>
    </source>
</evidence>
<dbReference type="SUPFAM" id="SSF50494">
    <property type="entry name" value="Trypsin-like serine proteases"/>
    <property type="match status" value="1"/>
</dbReference>
<keyword evidence="2" id="KW-0645">Protease</keyword>
<dbReference type="PIRSF" id="PIRSF001134">
    <property type="entry name" value="Streptogrisin"/>
    <property type="match status" value="1"/>
</dbReference>
<keyword evidence="4" id="KW-0378">Hydrolase</keyword>
<feature type="domain" description="Peptidase S1A alpha-lytic prodomain" evidence="8">
    <location>
        <begin position="131"/>
        <end position="185"/>
    </location>
</feature>
<evidence type="ECO:0000256" key="7">
    <source>
        <dbReference type="ARBA" id="ARBA00023157"/>
    </source>
</evidence>
<dbReference type="InterPro" id="IPR037295">
    <property type="entry name" value="Alpha-lytic_protease_prodomain"/>
</dbReference>
<dbReference type="InterPro" id="IPR043504">
    <property type="entry name" value="Peptidase_S1_PA_chymotrypsin"/>
</dbReference>
<dbReference type="Pfam" id="PF02983">
    <property type="entry name" value="Pro_Al_protease"/>
    <property type="match status" value="1"/>
</dbReference>
<keyword evidence="3" id="KW-0732">Signal</keyword>
<accession>A0ABU2HBW0</accession>
<reference evidence="10" key="1">
    <citation type="submission" date="2023-07" db="EMBL/GenBank/DDBJ databases">
        <title>Novel species in the genus Lipingzhangella isolated from Sambhar Salt Lake.</title>
        <authorList>
            <person name="Jiya N."/>
            <person name="Kajale S."/>
            <person name="Sharma A."/>
        </authorList>
    </citation>
    <scope>NUCLEOTIDE SEQUENCE [LARGE SCALE GENOMIC DNA]</scope>
    <source>
        <strain evidence="10">LS1_29</strain>
    </source>
</reference>
<sequence length="385" mass="38744">MHASRFIGVAGSLVLTGGLVAGGVALASADSQDVSTTATTGAANAATPDGQVAALADSLDISPTDAADLVDLQQEAAEVQAELETDLGSEFGGAVFDSESGDLTVHVTDETALSEVTAAGAQAELVDNGQDALEEIVADLDAAQDSADEAITSWYADVEEDTVVVETLDGESDAATEFLTAAGVDDAATTVEVRDGAERPELFQNIVGGEYYQTGQGTCSVGFSVDGGFVTAGHCGGVGTQTSGPDGVVAGSDFPGADKAWVETDPGWTPTPEVTDHSGGTVTVTGHEEAPVGAEVCRSGGTTGWHCGTIEATNETVQYPEGTVHGLTRTSACAEPGDSGGSWLAGTQAQGVTSGGSGNCTWGGTTYFQPLNPILDEWNLDLVTG</sequence>
<dbReference type="InterPro" id="IPR004236">
    <property type="entry name" value="Pept_S1_alpha_lytic"/>
</dbReference>
<name>A0ABU2HBW0_9ACTN</name>
<dbReference type="SUPFAM" id="SSF54806">
    <property type="entry name" value="Alpha-lytic protease prodomain"/>
    <property type="match status" value="1"/>
</dbReference>
<evidence type="ECO:0000256" key="2">
    <source>
        <dbReference type="ARBA" id="ARBA00022670"/>
    </source>
</evidence>
<dbReference type="Proteomes" id="UP001250214">
    <property type="component" value="Unassembled WGS sequence"/>
</dbReference>
<dbReference type="PRINTS" id="PR00861">
    <property type="entry name" value="ALYTICPTASE"/>
</dbReference>
<evidence type="ECO:0000256" key="1">
    <source>
        <dbReference type="ARBA" id="ARBA00007664"/>
    </source>
</evidence>
<dbReference type="CDD" id="cd21112">
    <property type="entry name" value="alphaLP-like"/>
    <property type="match status" value="1"/>
</dbReference>
<evidence type="ECO:0000313" key="10">
    <source>
        <dbReference type="Proteomes" id="UP001250214"/>
    </source>
</evidence>
<keyword evidence="7" id="KW-1015">Disulfide bond</keyword>
<dbReference type="InterPro" id="IPR001316">
    <property type="entry name" value="Pept_S1A_streptogrisin"/>
</dbReference>
<dbReference type="InterPro" id="IPR035070">
    <property type="entry name" value="Streptogrisin_prodomain"/>
</dbReference>
<evidence type="ECO:0000259" key="8">
    <source>
        <dbReference type="Pfam" id="PF02983"/>
    </source>
</evidence>
<keyword evidence="10" id="KW-1185">Reference proteome</keyword>
<keyword evidence="5" id="KW-0720">Serine protease</keyword>
<comment type="similarity">
    <text evidence="1">Belongs to the peptidase S1 family.</text>
</comment>
<evidence type="ECO:0000256" key="4">
    <source>
        <dbReference type="ARBA" id="ARBA00022801"/>
    </source>
</evidence>
<protein>
    <submittedName>
        <fullName evidence="9">S1 family peptidase</fullName>
    </submittedName>
</protein>
<evidence type="ECO:0000256" key="5">
    <source>
        <dbReference type="ARBA" id="ARBA00022825"/>
    </source>
</evidence>
<dbReference type="Gene3D" id="2.40.10.10">
    <property type="entry name" value="Trypsin-like serine proteases"/>
    <property type="match status" value="2"/>
</dbReference>
<comment type="caution">
    <text evidence="9">The sequence shown here is derived from an EMBL/GenBank/DDBJ whole genome shotgun (WGS) entry which is preliminary data.</text>
</comment>
<proteinExistence type="inferred from homology"/>
<keyword evidence="6" id="KW-0865">Zymogen</keyword>
<evidence type="ECO:0000256" key="6">
    <source>
        <dbReference type="ARBA" id="ARBA00023145"/>
    </source>
</evidence>
<dbReference type="InterPro" id="IPR009003">
    <property type="entry name" value="Peptidase_S1_PA"/>
</dbReference>
<evidence type="ECO:0000256" key="3">
    <source>
        <dbReference type="ARBA" id="ARBA00022729"/>
    </source>
</evidence>
<dbReference type="Gene3D" id="3.30.300.50">
    <property type="match status" value="2"/>
</dbReference>
<dbReference type="EMBL" id="JAVLVT010000010">
    <property type="protein sequence ID" value="MDS1272089.1"/>
    <property type="molecule type" value="Genomic_DNA"/>
</dbReference>
<gene>
    <name evidence="9" type="ORF">RIF23_17505</name>
</gene>
<dbReference type="RefSeq" id="WP_310913662.1">
    <property type="nucleotide sequence ID" value="NZ_JAVLVT010000010.1"/>
</dbReference>
<organism evidence="9 10">
    <name type="scientific">Lipingzhangella rawalii</name>
    <dbReference type="NCBI Taxonomy" id="2055835"/>
    <lineage>
        <taxon>Bacteria</taxon>
        <taxon>Bacillati</taxon>
        <taxon>Actinomycetota</taxon>
        <taxon>Actinomycetes</taxon>
        <taxon>Streptosporangiales</taxon>
        <taxon>Nocardiopsidaceae</taxon>
        <taxon>Lipingzhangella</taxon>
    </lineage>
</organism>